<reference evidence="3 4" key="1">
    <citation type="submission" date="2024-03" db="EMBL/GenBank/DDBJ databases">
        <title>The Acrasis kona genome and developmental transcriptomes reveal deep origins of eukaryotic multicellular pathways.</title>
        <authorList>
            <person name="Sheikh S."/>
            <person name="Fu C.-J."/>
            <person name="Brown M.W."/>
            <person name="Baldauf S.L."/>
        </authorList>
    </citation>
    <scope>NUCLEOTIDE SEQUENCE [LARGE SCALE GENOMIC DNA]</scope>
    <source>
        <strain evidence="3 4">ATCC MYA-3509</strain>
    </source>
</reference>
<evidence type="ECO:0000313" key="3">
    <source>
        <dbReference type="EMBL" id="KAL0481057.1"/>
    </source>
</evidence>
<dbReference type="EMBL" id="JAOPGA020000730">
    <property type="protein sequence ID" value="KAL0481057.1"/>
    <property type="molecule type" value="Genomic_DNA"/>
</dbReference>
<organism evidence="3 4">
    <name type="scientific">Acrasis kona</name>
    <dbReference type="NCBI Taxonomy" id="1008807"/>
    <lineage>
        <taxon>Eukaryota</taxon>
        <taxon>Discoba</taxon>
        <taxon>Heterolobosea</taxon>
        <taxon>Tetramitia</taxon>
        <taxon>Eutetramitia</taxon>
        <taxon>Acrasidae</taxon>
        <taxon>Acrasis</taxon>
    </lineage>
</organism>
<dbReference type="InterPro" id="IPR015421">
    <property type="entry name" value="PyrdxlP-dep_Trfase_major"/>
</dbReference>
<evidence type="ECO:0008006" key="5">
    <source>
        <dbReference type="Google" id="ProtNLM"/>
    </source>
</evidence>
<dbReference type="PANTHER" id="PTHR43092">
    <property type="entry name" value="L-CYSTEINE DESULFHYDRASE"/>
    <property type="match status" value="1"/>
</dbReference>
<keyword evidence="2" id="KW-0732">Signal</keyword>
<dbReference type="InterPro" id="IPR015424">
    <property type="entry name" value="PyrdxlP-dep_Trfase"/>
</dbReference>
<evidence type="ECO:0000256" key="2">
    <source>
        <dbReference type="SAM" id="SignalP"/>
    </source>
</evidence>
<sequence>MVSSFHTLLIIVVAFTMAEPQFGHQMRKHFLMKEDLVNLNAAAFGTMCRPAYESQRKYVDIMESNPNIWFRGVYQEPLNRARTRISKYVNAKEDDLVIVENTSAAINAIMRSLADGLNLGKGDAVLYMNIAR</sequence>
<dbReference type="PANTHER" id="PTHR43092:SF2">
    <property type="entry name" value="HERCYNYLCYSTEINE SULFOXIDE LYASE"/>
    <property type="match status" value="1"/>
</dbReference>
<dbReference type="Proteomes" id="UP001431209">
    <property type="component" value="Unassembled WGS sequence"/>
</dbReference>
<feature type="signal peptide" evidence="2">
    <location>
        <begin position="1"/>
        <end position="18"/>
    </location>
</feature>
<dbReference type="Gene3D" id="3.90.1150.10">
    <property type="entry name" value="Aspartate Aminotransferase, domain 1"/>
    <property type="match status" value="1"/>
</dbReference>
<keyword evidence="4" id="KW-1185">Reference proteome</keyword>
<feature type="chain" id="PRO_5043542634" description="Aminotransferase class V domain-containing protein" evidence="2">
    <location>
        <begin position="19"/>
        <end position="132"/>
    </location>
</feature>
<keyword evidence="1" id="KW-0663">Pyridoxal phosphate</keyword>
<dbReference type="InterPro" id="IPR015422">
    <property type="entry name" value="PyrdxlP-dep_Trfase_small"/>
</dbReference>
<dbReference type="SUPFAM" id="SSF53383">
    <property type="entry name" value="PLP-dependent transferases"/>
    <property type="match status" value="1"/>
</dbReference>
<dbReference type="AlphaFoldDB" id="A0AAW2YXP3"/>
<accession>A0AAW2YXP3</accession>
<evidence type="ECO:0000256" key="1">
    <source>
        <dbReference type="ARBA" id="ARBA00022898"/>
    </source>
</evidence>
<comment type="caution">
    <text evidence="3">The sequence shown here is derived from an EMBL/GenBank/DDBJ whole genome shotgun (WGS) entry which is preliminary data.</text>
</comment>
<protein>
    <recommendedName>
        <fullName evidence="5">Aminotransferase class V domain-containing protein</fullName>
    </recommendedName>
</protein>
<gene>
    <name evidence="3" type="ORF">AKO1_012845</name>
</gene>
<evidence type="ECO:0000313" key="4">
    <source>
        <dbReference type="Proteomes" id="UP001431209"/>
    </source>
</evidence>
<proteinExistence type="predicted"/>
<name>A0AAW2YXP3_9EUKA</name>
<dbReference type="Gene3D" id="3.40.640.10">
    <property type="entry name" value="Type I PLP-dependent aspartate aminotransferase-like (Major domain)"/>
    <property type="match status" value="1"/>
</dbReference>